<accession>A0ABQ5JXM0</accession>
<feature type="region of interest" description="Disordered" evidence="1">
    <location>
        <begin position="490"/>
        <end position="516"/>
    </location>
</feature>
<gene>
    <name evidence="2" type="ORF">ADUPG1_011929</name>
</gene>
<feature type="compositionally biased region" description="Polar residues" evidence="1">
    <location>
        <begin position="496"/>
        <end position="505"/>
    </location>
</feature>
<keyword evidence="3" id="KW-1185">Reference proteome</keyword>
<protein>
    <submittedName>
        <fullName evidence="2">Uncharacterized protein</fullName>
    </submittedName>
</protein>
<evidence type="ECO:0000313" key="3">
    <source>
        <dbReference type="Proteomes" id="UP001057375"/>
    </source>
</evidence>
<name>A0ABQ5JXM0_9EUKA</name>
<proteinExistence type="predicted"/>
<comment type="caution">
    <text evidence="2">The sequence shown here is derived from an EMBL/GenBank/DDBJ whole genome shotgun (WGS) entry which is preliminary data.</text>
</comment>
<dbReference type="Proteomes" id="UP001057375">
    <property type="component" value="Unassembled WGS sequence"/>
</dbReference>
<feature type="compositionally biased region" description="Polar residues" evidence="1">
    <location>
        <begin position="437"/>
        <end position="450"/>
    </location>
</feature>
<dbReference type="EMBL" id="BQXS01012323">
    <property type="protein sequence ID" value="GKT21526.1"/>
    <property type="molecule type" value="Genomic_DNA"/>
</dbReference>
<evidence type="ECO:0000256" key="1">
    <source>
        <dbReference type="SAM" id="MobiDB-lite"/>
    </source>
</evidence>
<evidence type="ECO:0000313" key="2">
    <source>
        <dbReference type="EMBL" id="GKT21526.1"/>
    </source>
</evidence>
<sequence length="676" mass="73968">MNVSSIEFAHFSAVLDLLSETLLKDPKPDFYISLKNCSGVFSGIAFIIIKLYDDRPVSLPCFAKFVGMDKTNLFTIELAILCAIGWRPHMPRHLLAKYQKRMLSLDWSDSVGWKDFEKYPPHSPKSSSSSQVHNNPNISLINPLFPMNPLVSKKAVPSDLDIDHFRSVRSISPILTVSEAKYIDKSHIEPLPRANSPSTLCHSVLPSSVDRVSISVSESPDQVSAFSPPCISFEGNRPTVSESKPLSSTLPSIHTLSSVHTSKVKGSNDADIPHSAMVVDEGCVQHDADAPPPLVLPVSSCEHSQPHSVDLGAISQSNPSITSFSTPRESLDCDASQQMQMQGTRSVEEMNIIFEECDDERSYDKDTKDNDLRETEVLEAATVVDIPMCSIQKHRSQRSNSVSYFCSTSLSRPSLMDTKEANYLSHSHAQAGHPSSVPLSTLPSRPHSSGTLIERSILDGEDEVLSVSEITETSIKMEHGWWNLRVESDETDELEGSQQTSNSQDHASHDSGSKFRKGNSISNSIPILIVPPQCDFPYSSDTATSISCSNCTQHAVPSLAISSKASEFKLPLLPSMKQLDLSVIEQHRLRTSSGSSSNSHGSSMCGRSKAYSDQGLITMSGMACSPIYSYSPSSTASVRHPSSMRAIDVKVKKSPVEDHLDYEYPSSCSTKIDRSG</sequence>
<feature type="region of interest" description="Disordered" evidence="1">
    <location>
        <begin position="427"/>
        <end position="450"/>
    </location>
</feature>
<organism evidence="2 3">
    <name type="scientific">Aduncisulcus paluster</name>
    <dbReference type="NCBI Taxonomy" id="2918883"/>
    <lineage>
        <taxon>Eukaryota</taxon>
        <taxon>Metamonada</taxon>
        <taxon>Carpediemonas-like organisms</taxon>
        <taxon>Aduncisulcus</taxon>
    </lineage>
</organism>
<reference evidence="2" key="1">
    <citation type="submission" date="2022-03" db="EMBL/GenBank/DDBJ databases">
        <title>Draft genome sequence of Aduncisulcus paluster, a free-living microaerophilic Fornicata.</title>
        <authorList>
            <person name="Yuyama I."/>
            <person name="Kume K."/>
            <person name="Tamura T."/>
            <person name="Inagaki Y."/>
            <person name="Hashimoto T."/>
        </authorList>
    </citation>
    <scope>NUCLEOTIDE SEQUENCE</scope>
    <source>
        <strain evidence="2">NY0171</strain>
    </source>
</reference>